<sequence>MDFPNLFLEIGHFFLKKEQKQAYKPKKAPF</sequence>
<keyword evidence="2" id="KW-1185">Reference proteome</keyword>
<organism evidence="1 2">
    <name type="scientific">Saprospira grandis (strain Lewin)</name>
    <dbReference type="NCBI Taxonomy" id="984262"/>
    <lineage>
        <taxon>Bacteria</taxon>
        <taxon>Pseudomonadati</taxon>
        <taxon>Bacteroidota</taxon>
        <taxon>Saprospiria</taxon>
        <taxon>Saprospirales</taxon>
        <taxon>Saprospiraceae</taxon>
        <taxon>Saprospira</taxon>
    </lineage>
</organism>
<accession>H6L9D2</accession>
<name>H6L9D2_SAPGL</name>
<proteinExistence type="predicted"/>
<dbReference type="AlphaFoldDB" id="H6L9D2"/>
<protein>
    <submittedName>
        <fullName evidence="1">Uncharacterized protein</fullName>
    </submittedName>
</protein>
<gene>
    <name evidence="1" type="ordered locus">SGRA_2680</name>
</gene>
<dbReference type="HOGENOM" id="CLU_3405327_0_0_10"/>
<reference evidence="1 2" key="1">
    <citation type="journal article" date="2012" name="Stand. Genomic Sci.">
        <title>Complete genome sequencing and analysis of Saprospira grandis str. Lewin, a predatory marine bacterium.</title>
        <authorList>
            <person name="Saw J.H."/>
            <person name="Yuryev A."/>
            <person name="Kanbe M."/>
            <person name="Hou S."/>
            <person name="Young A.G."/>
            <person name="Aizawa S."/>
            <person name="Alam M."/>
        </authorList>
    </citation>
    <scope>NUCLEOTIDE SEQUENCE [LARGE SCALE GENOMIC DNA]</scope>
    <source>
        <strain evidence="1 2">Lewin</strain>
    </source>
</reference>
<dbReference type="KEGG" id="sgn:SGRA_2680"/>
<dbReference type="EMBL" id="CP002831">
    <property type="protein sequence ID" value="AFC25408.1"/>
    <property type="molecule type" value="Genomic_DNA"/>
</dbReference>
<evidence type="ECO:0000313" key="2">
    <source>
        <dbReference type="Proteomes" id="UP000007519"/>
    </source>
</evidence>
<evidence type="ECO:0000313" key="1">
    <source>
        <dbReference type="EMBL" id="AFC25408.1"/>
    </source>
</evidence>
<dbReference type="Proteomes" id="UP000007519">
    <property type="component" value="Chromosome"/>
</dbReference>